<dbReference type="PANTHER" id="PTHR42820">
    <property type="entry name" value="SHORT-CHAIN DEHYDROGENASE REDUCTASE"/>
    <property type="match status" value="1"/>
</dbReference>
<evidence type="ECO:0000256" key="1">
    <source>
        <dbReference type="RuleBase" id="RU000363"/>
    </source>
</evidence>
<evidence type="ECO:0000313" key="3">
    <source>
        <dbReference type="EMBL" id="MDE1513677.1"/>
    </source>
</evidence>
<sequence>MHTFKKFLLTSCLLASLQPGVGLAEAYKTVDIKPLDPAYFTPARHEGRTYFITGGARGIGAAVAIRLAREGASLMIFDVLDKEGAATVAQIRQEGGKAEFFKGDVRNNQDLQQAIALAVEKFGQINGAVNSAGIMAAMAPNAELDYPKQKALLPTPVADAGDEYFDTLMAVNAAGVFKSMRAELQPILAQGKGGAIVNICSIAGLTGLAGNSAYVASKHACSGLTRSAAIDYAPYGIRVNSVNMAATETAMTDMAIKFVKAASQENAGSSVPNMGRTKTLSLLAYADSKQRQSTVWEQAAVICFLLSDEASNLTGGLFATDGGWTAY</sequence>
<dbReference type="EMBL" id="JARBFT010000001">
    <property type="protein sequence ID" value="MDE1513677.1"/>
    <property type="molecule type" value="Genomic_DNA"/>
</dbReference>
<dbReference type="Pfam" id="PF00106">
    <property type="entry name" value="adh_short"/>
    <property type="match status" value="1"/>
</dbReference>
<comment type="caution">
    <text evidence="3">The sequence shown here is derived from an EMBL/GenBank/DDBJ whole genome shotgun (WGS) entry which is preliminary data.</text>
</comment>
<feature type="chain" id="PRO_5046902050" evidence="2">
    <location>
        <begin position="25"/>
        <end position="327"/>
    </location>
</feature>
<comment type="similarity">
    <text evidence="1">Belongs to the short-chain dehydrogenases/reductases (SDR) family.</text>
</comment>
<organism evidence="3 4">
    <name type="scientific">Vibrio chanodichtyis</name>
    <dbReference type="NCBI Taxonomy" id="3027932"/>
    <lineage>
        <taxon>Bacteria</taxon>
        <taxon>Pseudomonadati</taxon>
        <taxon>Pseudomonadota</taxon>
        <taxon>Gammaproteobacteria</taxon>
        <taxon>Vibrionales</taxon>
        <taxon>Vibrionaceae</taxon>
        <taxon>Vibrio</taxon>
    </lineage>
</organism>
<keyword evidence="4" id="KW-1185">Reference proteome</keyword>
<evidence type="ECO:0000313" key="4">
    <source>
        <dbReference type="Proteomes" id="UP001216189"/>
    </source>
</evidence>
<protein>
    <submittedName>
        <fullName evidence="3">SDR family oxidoreductase</fullName>
    </submittedName>
</protein>
<feature type="signal peptide" evidence="2">
    <location>
        <begin position="1"/>
        <end position="24"/>
    </location>
</feature>
<dbReference type="CDD" id="cd05233">
    <property type="entry name" value="SDR_c"/>
    <property type="match status" value="1"/>
</dbReference>
<keyword evidence="2" id="KW-0732">Signal</keyword>
<reference evidence="3 4" key="1">
    <citation type="submission" date="2023-02" db="EMBL/GenBank/DDBJ databases">
        <title>Vibrio intestini sp. nov., a close relative of Vibrio cholerae isolated from the intestine of Healthy Culter dabryi.</title>
        <authorList>
            <person name="Wu N."/>
        </authorList>
    </citation>
    <scope>NUCLEOTIDE SEQUENCE [LARGE SCALE GENOMIC DNA]</scope>
    <source>
        <strain evidence="3 4">DSL-7</strain>
    </source>
</reference>
<dbReference type="InterPro" id="IPR002347">
    <property type="entry name" value="SDR_fam"/>
</dbReference>
<dbReference type="SUPFAM" id="SSF51735">
    <property type="entry name" value="NAD(P)-binding Rossmann-fold domains"/>
    <property type="match status" value="1"/>
</dbReference>
<dbReference type="Gene3D" id="3.40.50.720">
    <property type="entry name" value="NAD(P)-binding Rossmann-like Domain"/>
    <property type="match status" value="1"/>
</dbReference>
<proteinExistence type="inferred from homology"/>
<accession>A0ABT5UY00</accession>
<dbReference type="InterPro" id="IPR036291">
    <property type="entry name" value="NAD(P)-bd_dom_sf"/>
</dbReference>
<dbReference type="Proteomes" id="UP001216189">
    <property type="component" value="Unassembled WGS sequence"/>
</dbReference>
<name>A0ABT5UY00_9VIBR</name>
<dbReference type="PANTHER" id="PTHR42820:SF1">
    <property type="entry name" value="SHORT-CHAIN DEHYDROGENASE_REDUCTASE FAMILY PROTEIN"/>
    <property type="match status" value="1"/>
</dbReference>
<dbReference type="PRINTS" id="PR00081">
    <property type="entry name" value="GDHRDH"/>
</dbReference>
<dbReference type="RefSeq" id="WP_274721430.1">
    <property type="nucleotide sequence ID" value="NZ_JARBFT010000001.1"/>
</dbReference>
<gene>
    <name evidence="3" type="ORF">PUN32_01445</name>
</gene>
<dbReference type="PRINTS" id="PR00080">
    <property type="entry name" value="SDRFAMILY"/>
</dbReference>
<evidence type="ECO:0000256" key="2">
    <source>
        <dbReference type="SAM" id="SignalP"/>
    </source>
</evidence>